<feature type="region of interest" description="Disordered" evidence="6">
    <location>
        <begin position="606"/>
        <end position="695"/>
    </location>
</feature>
<feature type="transmembrane region" description="Helical" evidence="7">
    <location>
        <begin position="1026"/>
        <end position="1047"/>
    </location>
</feature>
<name>A0AAV1KKD6_9NEOP</name>
<dbReference type="Gene3D" id="2.60.220.50">
    <property type="match status" value="1"/>
</dbReference>
<dbReference type="InterPro" id="IPR046338">
    <property type="entry name" value="GAIN_dom_sf"/>
</dbReference>
<feature type="transmembrane region" description="Helical" evidence="7">
    <location>
        <begin position="1153"/>
        <end position="1175"/>
    </location>
</feature>
<keyword evidence="12" id="KW-1185">Reference proteome</keyword>
<feature type="region of interest" description="Disordered" evidence="6">
    <location>
        <begin position="1224"/>
        <end position="1262"/>
    </location>
</feature>
<feature type="compositionally biased region" description="Polar residues" evidence="6">
    <location>
        <begin position="1224"/>
        <end position="1236"/>
    </location>
</feature>
<proteinExistence type="predicted"/>
<dbReference type="PANTHER" id="PTHR12011">
    <property type="entry name" value="ADHESION G-PROTEIN COUPLED RECEPTOR"/>
    <property type="match status" value="1"/>
</dbReference>
<accession>A0AAV1KKD6</accession>
<feature type="chain" id="PRO_5043617687" evidence="8">
    <location>
        <begin position="28"/>
        <end position="1262"/>
    </location>
</feature>
<evidence type="ECO:0000256" key="6">
    <source>
        <dbReference type="SAM" id="MobiDB-lite"/>
    </source>
</evidence>
<dbReference type="PRINTS" id="PR00249">
    <property type="entry name" value="GPCRSECRETIN"/>
</dbReference>
<dbReference type="PROSITE" id="PS50261">
    <property type="entry name" value="G_PROTEIN_RECEP_F2_4"/>
    <property type="match status" value="1"/>
</dbReference>
<dbReference type="SUPFAM" id="SSF81321">
    <property type="entry name" value="Family A G protein-coupled receptor-like"/>
    <property type="match status" value="1"/>
</dbReference>
<evidence type="ECO:0000256" key="2">
    <source>
        <dbReference type="ARBA" id="ARBA00022692"/>
    </source>
</evidence>
<keyword evidence="3 7" id="KW-1133">Transmembrane helix</keyword>
<feature type="compositionally biased region" description="Low complexity" evidence="6">
    <location>
        <begin position="669"/>
        <end position="695"/>
    </location>
</feature>
<dbReference type="AlphaFoldDB" id="A0AAV1KKD6"/>
<feature type="transmembrane region" description="Helical" evidence="7">
    <location>
        <begin position="1067"/>
        <end position="1088"/>
    </location>
</feature>
<keyword evidence="8" id="KW-0732">Signal</keyword>
<evidence type="ECO:0000313" key="12">
    <source>
        <dbReference type="Proteomes" id="UP001314205"/>
    </source>
</evidence>
<feature type="domain" description="GAIN-B" evidence="9">
    <location>
        <begin position="797"/>
        <end position="948"/>
    </location>
</feature>
<comment type="caution">
    <text evidence="11">The sequence shown here is derived from an EMBL/GenBank/DDBJ whole genome shotgun (WGS) entry which is preliminary data.</text>
</comment>
<dbReference type="PROSITE" id="PS50221">
    <property type="entry name" value="GAIN_B"/>
    <property type="match status" value="1"/>
</dbReference>
<dbReference type="Pfam" id="PF00002">
    <property type="entry name" value="7tm_2"/>
    <property type="match status" value="1"/>
</dbReference>
<dbReference type="GO" id="GO:0007166">
    <property type="term" value="P:cell surface receptor signaling pathway"/>
    <property type="evidence" value="ECO:0007669"/>
    <property type="project" value="InterPro"/>
</dbReference>
<evidence type="ECO:0000256" key="1">
    <source>
        <dbReference type="ARBA" id="ARBA00004141"/>
    </source>
</evidence>
<evidence type="ECO:0000259" key="10">
    <source>
        <dbReference type="PROSITE" id="PS50261"/>
    </source>
</evidence>
<keyword evidence="5" id="KW-1015">Disulfide bond</keyword>
<dbReference type="InterPro" id="IPR000203">
    <property type="entry name" value="GPS"/>
</dbReference>
<comment type="subcellular location">
    <subcellularLocation>
        <location evidence="1">Membrane</location>
        <topology evidence="1">Multi-pass membrane protein</topology>
    </subcellularLocation>
</comment>
<reference evidence="11 12" key="1">
    <citation type="submission" date="2023-11" db="EMBL/GenBank/DDBJ databases">
        <authorList>
            <person name="Hedman E."/>
            <person name="Englund M."/>
            <person name="Stromberg M."/>
            <person name="Nyberg Akerstrom W."/>
            <person name="Nylinder S."/>
            <person name="Jareborg N."/>
            <person name="Kallberg Y."/>
            <person name="Kronander E."/>
        </authorList>
    </citation>
    <scope>NUCLEOTIDE SEQUENCE [LARGE SCALE GENOMIC DNA]</scope>
</reference>
<dbReference type="InterPro" id="IPR017981">
    <property type="entry name" value="GPCR_2-like_7TM"/>
</dbReference>
<evidence type="ECO:0000256" key="8">
    <source>
        <dbReference type="SAM" id="SignalP"/>
    </source>
</evidence>
<gene>
    <name evidence="11" type="ORF">PARMNEM_LOCUS3873</name>
</gene>
<keyword evidence="4 7" id="KW-0472">Membrane</keyword>
<evidence type="ECO:0000259" key="9">
    <source>
        <dbReference type="PROSITE" id="PS50221"/>
    </source>
</evidence>
<sequence length="1262" mass="142436">MILQWSSAIKAAPLVFIFWISIIAVDGHKQNKALVCPIGFTLAVTKQKGDPICYRRKGPEAFEDVFKDCAGNLYTSKLYYSLNITDPNIILWTEYKSSYPGGPFIDWSYSSTIGALFFSTYDVSYNPDLGLDEELCLVIDPASNFTVTKCNERHYRYCFVKPYEDKISDDGCEDLQDSKRFSSPVATCLGVLNGVVGGPVRATWRQAQDLCEKRGGSILNKGWRHANNPMFRAIGFNRKYPLGIIMSPDFSRLCYDAEDDNSEIPESEWNFEENVLSSDTLLGALHDNYWYLVNSSYIFYDVICERSIQRRNITLNVTIDIDNKLTLSVNDSIDESDIHCFSDSVIHYPTRINMQREKDSNVFVLKPIMDGYYWCVQTNSVNYEVATSNKALFIREKQSMINMYATKIRMKKRYNFENLEKMYRLWVKKLAEYIFYVTKYSNIYEELSLYTNDTEQILKQFKSSYPGLDWKAKEIILSVKLKRLYLDGRTALIHVELNPDMLPVPPGWWDDMEVEYMKPSYYCRAFDSVPTLKLGESISTPDCRTYTCIGDFNEGVQWVTTATEGCTTKPHMAVFTTVQVEDFWGRKLQDESITQLMPSVIMKATTHAEAPQIREASGESSEELTTERYRPKPPTSTTTCKYPTTTEPSVTTTDSYVTQEATDVVSTETLPPITDTTPVTTETTTQYTTTTDMPTTKAPEEQLQQVLEDLDKLVNNNSVPVLVSNVESVFDQVDVVLEAQDNLDIPSKLLHLLDRLGSSVYLNGSSNATAVRSNIALVIADAKPGSPVMGLRVAASNQGVFTKNSFEILTEKLNPTTLNNVENEAVVNLPQSVADSSTRISFVVFRNDRAFQSNYPVNSKVLSINVENITNFNSGEVVDIHISPITSEPGRNLSRACAYWQFLNDGSGYWSQEGCTFIKASRPGLLDTCRCTHLTHFAEVLVPKAVFSQRNEDALELITIIGCCLSTFGLFMVGLTAAIFRTWRRDYSNKIWLQLCIAVFLHIVCFLVAIFAKFEQNNVGCMLVGVALHYSVLASFCWMLVAAVLSYRRLVLVFTRDASHKLLRASAFSWGAPCAVVGILLSIAPHSYAGRFEEKMPSGSFCYPSGLALWLTVYAPIALMLLANWTLFCLIVRSVFASRRIQRHGNSNEALRCASVSCLLVFLFGLPWVFGLFAFNIVAAYLFTLTATYQGFVLFLFFVLGNRKTRDLWLNKLKIKQTRKVPVTSSTYSNRSNGWRGNTVGLMESKNSKPRSLSTPDDSRFS</sequence>
<feature type="compositionally biased region" description="Low complexity" evidence="6">
    <location>
        <begin position="635"/>
        <end position="653"/>
    </location>
</feature>
<feature type="transmembrane region" description="Helical" evidence="7">
    <location>
        <begin position="957"/>
        <end position="980"/>
    </location>
</feature>
<evidence type="ECO:0000256" key="3">
    <source>
        <dbReference type="ARBA" id="ARBA00022989"/>
    </source>
</evidence>
<feature type="compositionally biased region" description="Polar residues" evidence="6">
    <location>
        <begin position="654"/>
        <end position="668"/>
    </location>
</feature>
<feature type="signal peptide" evidence="8">
    <location>
        <begin position="1"/>
        <end position="27"/>
    </location>
</feature>
<dbReference type="GO" id="GO:0005886">
    <property type="term" value="C:plasma membrane"/>
    <property type="evidence" value="ECO:0007669"/>
    <property type="project" value="TreeGrafter"/>
</dbReference>
<dbReference type="EMBL" id="CAVLGL010000035">
    <property type="protein sequence ID" value="CAK1582324.1"/>
    <property type="molecule type" value="Genomic_DNA"/>
</dbReference>
<feature type="transmembrane region" description="Helical" evidence="7">
    <location>
        <begin position="1181"/>
        <end position="1200"/>
    </location>
</feature>
<feature type="domain" description="G-protein coupled receptors family 2 profile 2" evidence="10">
    <location>
        <begin position="955"/>
        <end position="1202"/>
    </location>
</feature>
<feature type="transmembrane region" description="Helical" evidence="7">
    <location>
        <begin position="1108"/>
        <end position="1132"/>
    </location>
</feature>
<organism evidence="11 12">
    <name type="scientific">Parnassius mnemosyne</name>
    <name type="common">clouded apollo</name>
    <dbReference type="NCBI Taxonomy" id="213953"/>
    <lineage>
        <taxon>Eukaryota</taxon>
        <taxon>Metazoa</taxon>
        <taxon>Ecdysozoa</taxon>
        <taxon>Arthropoda</taxon>
        <taxon>Hexapoda</taxon>
        <taxon>Insecta</taxon>
        <taxon>Pterygota</taxon>
        <taxon>Neoptera</taxon>
        <taxon>Endopterygota</taxon>
        <taxon>Lepidoptera</taxon>
        <taxon>Glossata</taxon>
        <taxon>Ditrysia</taxon>
        <taxon>Papilionoidea</taxon>
        <taxon>Papilionidae</taxon>
        <taxon>Parnassiinae</taxon>
        <taxon>Parnassini</taxon>
        <taxon>Parnassius</taxon>
        <taxon>Driopa</taxon>
    </lineage>
</organism>
<dbReference type="InterPro" id="IPR057244">
    <property type="entry name" value="GAIN_B"/>
</dbReference>
<feature type="transmembrane region" description="Helical" evidence="7">
    <location>
        <begin position="992"/>
        <end position="1014"/>
    </location>
</feature>
<dbReference type="GO" id="GO:0004930">
    <property type="term" value="F:G protein-coupled receptor activity"/>
    <property type="evidence" value="ECO:0007669"/>
    <property type="project" value="InterPro"/>
</dbReference>
<dbReference type="InterPro" id="IPR000832">
    <property type="entry name" value="GPCR_2_secretin-like"/>
</dbReference>
<dbReference type="Gene3D" id="1.20.1070.10">
    <property type="entry name" value="Rhodopsin 7-helix transmembrane proteins"/>
    <property type="match status" value="1"/>
</dbReference>
<evidence type="ECO:0000256" key="4">
    <source>
        <dbReference type="ARBA" id="ARBA00023136"/>
    </source>
</evidence>
<evidence type="ECO:0000256" key="7">
    <source>
        <dbReference type="SAM" id="Phobius"/>
    </source>
</evidence>
<dbReference type="Proteomes" id="UP001314205">
    <property type="component" value="Unassembled WGS sequence"/>
</dbReference>
<dbReference type="CDD" id="cd15040">
    <property type="entry name" value="7tmB2_Adhesion"/>
    <property type="match status" value="1"/>
</dbReference>
<dbReference type="Pfam" id="PF01825">
    <property type="entry name" value="GPS"/>
    <property type="match status" value="1"/>
</dbReference>
<keyword evidence="2 7" id="KW-0812">Transmembrane</keyword>
<dbReference type="PANTHER" id="PTHR12011:SF347">
    <property type="entry name" value="FI21270P1-RELATED"/>
    <property type="match status" value="1"/>
</dbReference>
<evidence type="ECO:0000256" key="5">
    <source>
        <dbReference type="ARBA" id="ARBA00023157"/>
    </source>
</evidence>
<protein>
    <submittedName>
        <fullName evidence="11">Uncharacterized protein</fullName>
    </submittedName>
</protein>
<evidence type="ECO:0000313" key="11">
    <source>
        <dbReference type="EMBL" id="CAK1582324.1"/>
    </source>
</evidence>